<evidence type="ECO:0000313" key="1">
    <source>
        <dbReference type="EMBL" id="CAA9312153.1"/>
    </source>
</evidence>
<reference evidence="1" key="1">
    <citation type="submission" date="2020-02" db="EMBL/GenBank/DDBJ databases">
        <authorList>
            <person name="Meier V. D."/>
        </authorList>
    </citation>
    <scope>NUCLEOTIDE SEQUENCE</scope>
    <source>
        <strain evidence="1">AVDCRST_MAG07</strain>
    </source>
</reference>
<proteinExistence type="predicted"/>
<dbReference type="InterPro" id="IPR027417">
    <property type="entry name" value="P-loop_NTPase"/>
</dbReference>
<name>A0A6J4KRM7_9ACTN</name>
<organism evidence="1">
    <name type="scientific">uncultured Frankineae bacterium</name>
    <dbReference type="NCBI Taxonomy" id="437475"/>
    <lineage>
        <taxon>Bacteria</taxon>
        <taxon>Bacillati</taxon>
        <taxon>Actinomycetota</taxon>
        <taxon>Actinomycetes</taxon>
        <taxon>Frankiales</taxon>
        <taxon>environmental samples</taxon>
    </lineage>
</organism>
<dbReference type="EMBL" id="CADCUB010000033">
    <property type="protein sequence ID" value="CAA9312153.1"/>
    <property type="molecule type" value="Genomic_DNA"/>
</dbReference>
<protein>
    <submittedName>
        <fullName evidence="1">Uncharacterized protein</fullName>
    </submittedName>
</protein>
<accession>A0A6J4KRM7</accession>
<dbReference type="Pfam" id="PF13671">
    <property type="entry name" value="AAA_33"/>
    <property type="match status" value="1"/>
</dbReference>
<dbReference type="SUPFAM" id="SSF52540">
    <property type="entry name" value="P-loop containing nucleoside triphosphate hydrolases"/>
    <property type="match status" value="1"/>
</dbReference>
<dbReference type="AlphaFoldDB" id="A0A6J4KRM7"/>
<dbReference type="Gene3D" id="3.40.50.300">
    <property type="entry name" value="P-loop containing nucleotide triphosphate hydrolases"/>
    <property type="match status" value="1"/>
</dbReference>
<gene>
    <name evidence="1" type="ORF">AVDCRST_MAG07-679</name>
</gene>
<sequence>MRLRPLLLTGPPAVGKSTVAKALADGQPASVLIEVDDLRQLVVSGAAPGWESGEGARQTRLAAAHACMLMSSFSEAGFAVVATDVLLWDAGSVYRAHAARPLLVHLRVSLDEALRRAATRQVHLTDAEFRHLHACERGADFSDVELDATDLSLPELTATVTELWSQDARA</sequence>